<name>A0ABU5ETD4_9BACT</name>
<evidence type="ECO:0000313" key="1">
    <source>
        <dbReference type="EMBL" id="MDY3558588.1"/>
    </source>
</evidence>
<evidence type="ECO:0000313" key="2">
    <source>
        <dbReference type="Proteomes" id="UP001272242"/>
    </source>
</evidence>
<dbReference type="Proteomes" id="UP001272242">
    <property type="component" value="Unassembled WGS sequence"/>
</dbReference>
<sequence length="130" mass="13897">MNTLLRALFAAKFHAPSDGPELAGSPIMARLCERAMAGFVAAQEAGRLPGSAERTRAAWAMPPTAEIVESVRRHLAATAAGTRWGRWSADERAEYVRLVFRPYVAAEPTVRELAGHAQEAEPGAAPDTAS</sequence>
<reference evidence="2" key="1">
    <citation type="journal article" date="2023" name="Mar. Drugs">
        <title>Gemmata algarum, a Novel Planctomycete Isolated from an Algal Mat, Displays Antimicrobial Activity.</title>
        <authorList>
            <person name="Kumar G."/>
            <person name="Kallscheuer N."/>
            <person name="Kashif M."/>
            <person name="Ahamad S."/>
            <person name="Jagadeeshwari U."/>
            <person name="Pannikurungottu S."/>
            <person name="Haufschild T."/>
            <person name="Kabuu M."/>
            <person name="Sasikala C."/>
            <person name="Jogler C."/>
            <person name="Ramana C."/>
        </authorList>
    </citation>
    <scope>NUCLEOTIDE SEQUENCE [LARGE SCALE GENOMIC DNA]</scope>
    <source>
        <strain evidence="2">JC673</strain>
    </source>
</reference>
<keyword evidence="2" id="KW-1185">Reference proteome</keyword>
<gene>
    <name evidence="1" type="ORF">R5W23_005709</name>
</gene>
<dbReference type="RefSeq" id="WP_320685487.1">
    <property type="nucleotide sequence ID" value="NZ_JAXBLV010000036.1"/>
</dbReference>
<comment type="caution">
    <text evidence="1">The sequence shown here is derived from an EMBL/GenBank/DDBJ whole genome shotgun (WGS) entry which is preliminary data.</text>
</comment>
<protein>
    <submittedName>
        <fullName evidence="1">Uncharacterized protein</fullName>
    </submittedName>
</protein>
<dbReference type="EMBL" id="JAXBLV010000036">
    <property type="protein sequence ID" value="MDY3558588.1"/>
    <property type="molecule type" value="Genomic_DNA"/>
</dbReference>
<proteinExistence type="predicted"/>
<accession>A0ABU5ETD4</accession>
<organism evidence="1 2">
    <name type="scientific">Gemmata algarum</name>
    <dbReference type="NCBI Taxonomy" id="2975278"/>
    <lineage>
        <taxon>Bacteria</taxon>
        <taxon>Pseudomonadati</taxon>
        <taxon>Planctomycetota</taxon>
        <taxon>Planctomycetia</taxon>
        <taxon>Gemmatales</taxon>
        <taxon>Gemmataceae</taxon>
        <taxon>Gemmata</taxon>
    </lineage>
</organism>